<evidence type="ECO:0000313" key="2">
    <source>
        <dbReference type="Proteomes" id="UP000485058"/>
    </source>
</evidence>
<evidence type="ECO:0000313" key="1">
    <source>
        <dbReference type="EMBL" id="GFH22864.1"/>
    </source>
</evidence>
<name>A0A699ZW07_HAELA</name>
<gene>
    <name evidence="1" type="ORF">HaLaN_20386</name>
</gene>
<comment type="caution">
    <text evidence="1">The sequence shown here is derived from an EMBL/GenBank/DDBJ whole genome shotgun (WGS) entry which is preliminary data.</text>
</comment>
<keyword evidence="2" id="KW-1185">Reference proteome</keyword>
<protein>
    <submittedName>
        <fullName evidence="1">Uncharacterized protein</fullName>
    </submittedName>
</protein>
<proteinExistence type="predicted"/>
<dbReference type="EMBL" id="BLLF01002140">
    <property type="protein sequence ID" value="GFH22864.1"/>
    <property type="molecule type" value="Genomic_DNA"/>
</dbReference>
<organism evidence="1 2">
    <name type="scientific">Haematococcus lacustris</name>
    <name type="common">Green alga</name>
    <name type="synonym">Haematococcus pluvialis</name>
    <dbReference type="NCBI Taxonomy" id="44745"/>
    <lineage>
        <taxon>Eukaryota</taxon>
        <taxon>Viridiplantae</taxon>
        <taxon>Chlorophyta</taxon>
        <taxon>core chlorophytes</taxon>
        <taxon>Chlorophyceae</taxon>
        <taxon>CS clade</taxon>
        <taxon>Chlamydomonadales</taxon>
        <taxon>Haematococcaceae</taxon>
        <taxon>Haematococcus</taxon>
    </lineage>
</organism>
<dbReference type="Proteomes" id="UP000485058">
    <property type="component" value="Unassembled WGS sequence"/>
</dbReference>
<reference evidence="1 2" key="1">
    <citation type="submission" date="2020-02" db="EMBL/GenBank/DDBJ databases">
        <title>Draft genome sequence of Haematococcus lacustris strain NIES-144.</title>
        <authorList>
            <person name="Morimoto D."/>
            <person name="Nakagawa S."/>
            <person name="Yoshida T."/>
            <person name="Sawayama S."/>
        </authorList>
    </citation>
    <scope>NUCLEOTIDE SEQUENCE [LARGE SCALE GENOMIC DNA]</scope>
    <source>
        <strain evidence="1 2">NIES-144</strain>
    </source>
</reference>
<accession>A0A699ZW07</accession>
<dbReference type="AlphaFoldDB" id="A0A699ZW07"/>
<sequence>MAAQFFASKLMRVLLMRSSPRPTLPRSTCIQSETVAAAESVLVACPTDGTSPLHTRTVTHEAGAMPHPFIVSNPFVGVASSCGVSTQTLGGVIDEGPWGFEGVQDGGVRYKMGG</sequence>